<keyword evidence="6" id="KW-1185">Reference proteome</keyword>
<dbReference type="PANTHER" id="PTHR30273:SF2">
    <property type="entry name" value="PROTEIN FECR"/>
    <property type="match status" value="1"/>
</dbReference>
<dbReference type="Gene3D" id="2.60.120.1440">
    <property type="match status" value="1"/>
</dbReference>
<dbReference type="RefSeq" id="WP_119077361.1">
    <property type="nucleotide sequence ID" value="NZ_CP029600.1"/>
</dbReference>
<feature type="transmembrane region" description="Helical" evidence="2">
    <location>
        <begin position="50"/>
        <end position="71"/>
    </location>
</feature>
<proteinExistence type="predicted"/>
<dbReference type="InterPro" id="IPR006860">
    <property type="entry name" value="FecR"/>
</dbReference>
<feature type="domain" description="Protein FecR C-terminal" evidence="4">
    <location>
        <begin position="226"/>
        <end position="290"/>
    </location>
</feature>
<dbReference type="PIRSF" id="PIRSF018266">
    <property type="entry name" value="FecR"/>
    <property type="match status" value="1"/>
</dbReference>
<sequence>MDDQFSPQEQDRPPFRFRRQEVPEESTAASWQHIASRLSGKKTGTGRRRVWMALSAVVMLPVLAYASYFMYCHIVANSTKEYHTAYGEIKRVVLPDSSVVFLNANSTLRVPLEWPPEKGRSVWLDGEGYFEVSKRKGTPNARFVVHTPAIDVEVLGTKFNVNMLGQRTTVSLKEGKVQLTAKAPISKGKSVFMMKPGDEVLVGKNFSQLKEAINTELIADWRNHRYHFDNTSMADISDMILNKFGYTVVILTPELEQRTISGDLYAENIRQLSRALSITMNINIETKDEQMLFSIKD</sequence>
<dbReference type="Pfam" id="PF04773">
    <property type="entry name" value="FecR"/>
    <property type="match status" value="1"/>
</dbReference>
<feature type="compositionally biased region" description="Basic and acidic residues" evidence="1">
    <location>
        <begin position="9"/>
        <end position="22"/>
    </location>
</feature>
<protein>
    <recommendedName>
        <fullName evidence="7">FecR protein domain-containing protein</fullName>
    </recommendedName>
</protein>
<evidence type="ECO:0008006" key="7">
    <source>
        <dbReference type="Google" id="ProtNLM"/>
    </source>
</evidence>
<reference evidence="5 6" key="1">
    <citation type="submission" date="2018-05" db="EMBL/GenBank/DDBJ databases">
        <title>Chitinophaga sp. nov., isolated from rhizosphere soil of Alhagi.</title>
        <authorList>
            <person name="Liu Y."/>
        </authorList>
    </citation>
    <scope>NUCLEOTIDE SEQUENCE [LARGE SCALE GENOMIC DNA]</scope>
    <source>
        <strain evidence="5 6">T22</strain>
    </source>
</reference>
<evidence type="ECO:0000313" key="6">
    <source>
        <dbReference type="Proteomes" id="UP000246099"/>
    </source>
</evidence>
<dbReference type="Proteomes" id="UP000246099">
    <property type="component" value="Chromosome"/>
</dbReference>
<dbReference type="PANTHER" id="PTHR30273">
    <property type="entry name" value="PERIPLASMIC SIGNAL SENSOR AND SIGMA FACTOR ACTIVATOR FECR-RELATED"/>
    <property type="match status" value="1"/>
</dbReference>
<dbReference type="EMBL" id="CP029600">
    <property type="protein sequence ID" value="AWO01144.1"/>
    <property type="molecule type" value="Genomic_DNA"/>
</dbReference>
<evidence type="ECO:0000313" key="5">
    <source>
        <dbReference type="EMBL" id="AWO01144.1"/>
    </source>
</evidence>
<feature type="domain" description="FecR protein" evidence="3">
    <location>
        <begin position="81"/>
        <end position="178"/>
    </location>
</feature>
<name>A0ABM6WBB9_9BACT</name>
<evidence type="ECO:0000259" key="3">
    <source>
        <dbReference type="Pfam" id="PF04773"/>
    </source>
</evidence>
<dbReference type="InterPro" id="IPR012373">
    <property type="entry name" value="Ferrdict_sens_TM"/>
</dbReference>
<accession>A0ABM6WBB9</accession>
<gene>
    <name evidence="5" type="ORF">DLD77_05290</name>
</gene>
<organism evidence="5 6">
    <name type="scientific">Chitinophaga alhagiae</name>
    <dbReference type="NCBI Taxonomy" id="2203219"/>
    <lineage>
        <taxon>Bacteria</taxon>
        <taxon>Pseudomonadati</taxon>
        <taxon>Bacteroidota</taxon>
        <taxon>Chitinophagia</taxon>
        <taxon>Chitinophagales</taxon>
        <taxon>Chitinophagaceae</taxon>
        <taxon>Chitinophaga</taxon>
    </lineage>
</organism>
<dbReference type="InterPro" id="IPR032508">
    <property type="entry name" value="FecR_C"/>
</dbReference>
<keyword evidence="2" id="KW-1133">Transmembrane helix</keyword>
<keyword evidence="2" id="KW-0472">Membrane</keyword>
<feature type="region of interest" description="Disordered" evidence="1">
    <location>
        <begin position="1"/>
        <end position="27"/>
    </location>
</feature>
<dbReference type="Gene3D" id="3.55.50.30">
    <property type="match status" value="1"/>
</dbReference>
<evidence type="ECO:0000256" key="1">
    <source>
        <dbReference type="SAM" id="MobiDB-lite"/>
    </source>
</evidence>
<evidence type="ECO:0000259" key="4">
    <source>
        <dbReference type="Pfam" id="PF16344"/>
    </source>
</evidence>
<keyword evidence="2" id="KW-0812">Transmembrane</keyword>
<dbReference type="Pfam" id="PF16344">
    <property type="entry name" value="FecR_C"/>
    <property type="match status" value="1"/>
</dbReference>
<evidence type="ECO:0000256" key="2">
    <source>
        <dbReference type="SAM" id="Phobius"/>
    </source>
</evidence>